<dbReference type="Proteomes" id="UP000319671">
    <property type="component" value="Unassembled WGS sequence"/>
</dbReference>
<proteinExistence type="predicted"/>
<dbReference type="EMBL" id="VIVN01000009">
    <property type="protein sequence ID" value="TWD98709.1"/>
    <property type="molecule type" value="Genomic_DNA"/>
</dbReference>
<accession>A0A561D5J1</accession>
<organism evidence="1 2">
    <name type="scientific">Neobacillus bataviensis</name>
    <dbReference type="NCBI Taxonomy" id="220685"/>
    <lineage>
        <taxon>Bacteria</taxon>
        <taxon>Bacillati</taxon>
        <taxon>Bacillota</taxon>
        <taxon>Bacilli</taxon>
        <taxon>Bacillales</taxon>
        <taxon>Bacillaceae</taxon>
        <taxon>Neobacillus</taxon>
    </lineage>
</organism>
<dbReference type="AlphaFoldDB" id="A0A561D5J1"/>
<gene>
    <name evidence="1" type="ORF">FB550_109220</name>
</gene>
<evidence type="ECO:0000313" key="1">
    <source>
        <dbReference type="EMBL" id="TWD98709.1"/>
    </source>
</evidence>
<dbReference type="RefSeq" id="WP_098533348.1">
    <property type="nucleotide sequence ID" value="NZ_VIVN01000009.1"/>
</dbReference>
<comment type="caution">
    <text evidence="1">The sequence shown here is derived from an EMBL/GenBank/DDBJ whole genome shotgun (WGS) entry which is preliminary data.</text>
</comment>
<evidence type="ECO:0000313" key="2">
    <source>
        <dbReference type="Proteomes" id="UP000319671"/>
    </source>
</evidence>
<keyword evidence="2" id="KW-1185">Reference proteome</keyword>
<sequence length="79" mass="9683">MKEFVVCYTLENDIKRERIMKESTIKKEDVVQEILEKIEQRKYFLAKDSKGDCWINSSLIRYIRVNEKKRLKYNLIHML</sequence>
<protein>
    <submittedName>
        <fullName evidence="1">Uncharacterized protein</fullName>
    </submittedName>
</protein>
<reference evidence="1 2" key="1">
    <citation type="submission" date="2019-06" db="EMBL/GenBank/DDBJ databases">
        <title>Sorghum-associated microbial communities from plants grown in Nebraska, USA.</title>
        <authorList>
            <person name="Schachtman D."/>
        </authorList>
    </citation>
    <scope>NUCLEOTIDE SEQUENCE [LARGE SCALE GENOMIC DNA]</scope>
    <source>
        <strain evidence="1 2">2482</strain>
    </source>
</reference>
<name>A0A561D5J1_9BACI</name>